<feature type="transmembrane region" description="Helical" evidence="10">
    <location>
        <begin position="264"/>
        <end position="282"/>
    </location>
</feature>
<feature type="transmembrane region" description="Helical" evidence="10">
    <location>
        <begin position="188"/>
        <end position="209"/>
    </location>
</feature>
<evidence type="ECO:0000256" key="8">
    <source>
        <dbReference type="ARBA" id="ARBA00023136"/>
    </source>
</evidence>
<dbReference type="AlphaFoldDB" id="A0A5Q4VC78"/>
<feature type="transmembrane region" description="Helical" evidence="10">
    <location>
        <begin position="158"/>
        <end position="182"/>
    </location>
</feature>
<feature type="transmembrane region" description="Helical" evidence="10">
    <location>
        <begin position="20"/>
        <end position="39"/>
    </location>
</feature>
<dbReference type="EMBL" id="VDMB01000005">
    <property type="protein sequence ID" value="TYT75145.1"/>
    <property type="molecule type" value="Genomic_DNA"/>
</dbReference>
<evidence type="ECO:0000313" key="11">
    <source>
        <dbReference type="EMBL" id="TYT75145.1"/>
    </source>
</evidence>
<evidence type="ECO:0000256" key="6">
    <source>
        <dbReference type="ARBA" id="ARBA00022692"/>
    </source>
</evidence>
<evidence type="ECO:0000256" key="1">
    <source>
        <dbReference type="ARBA" id="ARBA00004651"/>
    </source>
</evidence>
<proteinExistence type="inferred from homology"/>
<feature type="transmembrane region" description="Helical" evidence="10">
    <location>
        <begin position="51"/>
        <end position="70"/>
    </location>
</feature>
<evidence type="ECO:0000256" key="2">
    <source>
        <dbReference type="ARBA" id="ARBA00008417"/>
    </source>
</evidence>
<keyword evidence="8 10" id="KW-0472">Membrane</keyword>
<evidence type="ECO:0000256" key="4">
    <source>
        <dbReference type="ARBA" id="ARBA00022448"/>
    </source>
</evidence>
<comment type="similarity">
    <text evidence="2">Belongs to the multi antimicrobial extrusion (MATE) (TC 2.A.66.1) family. MepA subfamily.</text>
</comment>
<feature type="transmembrane region" description="Helical" evidence="10">
    <location>
        <begin position="352"/>
        <end position="374"/>
    </location>
</feature>
<dbReference type="InterPro" id="IPR045070">
    <property type="entry name" value="MATE_MepA-like"/>
</dbReference>
<dbReference type="PIRSF" id="PIRSF006603">
    <property type="entry name" value="DinF"/>
    <property type="match status" value="1"/>
</dbReference>
<evidence type="ECO:0000256" key="5">
    <source>
        <dbReference type="ARBA" id="ARBA00022475"/>
    </source>
</evidence>
<evidence type="ECO:0000256" key="9">
    <source>
        <dbReference type="ARBA" id="ARBA00023251"/>
    </source>
</evidence>
<comment type="caution">
    <text evidence="11">The sequence shown here is derived from an EMBL/GenBank/DDBJ whole genome shotgun (WGS) entry which is preliminary data.</text>
</comment>
<feature type="transmembrane region" description="Helical" evidence="10">
    <location>
        <begin position="91"/>
        <end position="118"/>
    </location>
</feature>
<dbReference type="NCBIfam" id="NF007130">
    <property type="entry name" value="PRK09575.1"/>
    <property type="match status" value="1"/>
</dbReference>
<dbReference type="RefSeq" id="WP_139447089.1">
    <property type="nucleotide sequence ID" value="NZ_VDMB01000005.1"/>
</dbReference>
<feature type="transmembrane region" description="Helical" evidence="10">
    <location>
        <begin position="130"/>
        <end position="151"/>
    </location>
</feature>
<dbReference type="InterPro" id="IPR048279">
    <property type="entry name" value="MdtK-like"/>
</dbReference>
<keyword evidence="7 10" id="KW-1133">Transmembrane helix</keyword>
<keyword evidence="4" id="KW-0813">Transport</keyword>
<evidence type="ECO:0000256" key="7">
    <source>
        <dbReference type="ARBA" id="ARBA00022989"/>
    </source>
</evidence>
<dbReference type="InterPro" id="IPR051327">
    <property type="entry name" value="MATE_MepA_subfamily"/>
</dbReference>
<feature type="transmembrane region" description="Helical" evidence="10">
    <location>
        <begin position="386"/>
        <end position="405"/>
    </location>
</feature>
<comment type="subcellular location">
    <subcellularLocation>
        <location evidence="1">Cell membrane</location>
        <topology evidence="1">Multi-pass membrane protein</topology>
    </subcellularLocation>
</comment>
<gene>
    <name evidence="11" type="ORF">FIM25_05360</name>
</gene>
<sequence>MKSGSVSRMFWRYTIPSVSALLISATYLIVDGIFIGHAMGGEGLAAINMSWPWIGILLAIGMMIGIGTGVQCGIAQGEGDLLKASRILGQGIWALVLLGLASGLMLVNFSTFFLVLQGAEDSVASFGRDYLRVMGFAAPVVLASIAIPFWVRNLGAPGFATLCMGTGAVANMLLDYLFIMHLGWELKGAAVATVLAESLSIAMGLFFIFSTRSRVPLKQGFLKPRPIIMARVLATGLSSMLMYVYISFVVLLHNMLFMTYGGTLQVAAFTIVGYVLTLYYMFAEGVAGGMQPLVSFYKGSEKSTNIRQVVRLAMTVALGVGIIMTCTVMLVPGLAVWFFVSGDPELSAAASLGMRLHLFALFLDGFIVLTASFFQSMGMAKKATMTTLGNMFIQLPFLFMLPKIIGLQGVWMALPLSNVLFASIIFFLFFREMKKLKIRG</sequence>
<dbReference type="InterPro" id="IPR002528">
    <property type="entry name" value="MATE_fam"/>
</dbReference>
<keyword evidence="12" id="KW-1185">Reference proteome</keyword>
<dbReference type="GO" id="GO:0005886">
    <property type="term" value="C:plasma membrane"/>
    <property type="evidence" value="ECO:0007669"/>
    <property type="project" value="UniProtKB-SubCell"/>
</dbReference>
<keyword evidence="5" id="KW-1003">Cell membrane</keyword>
<keyword evidence="9" id="KW-0046">Antibiotic resistance</keyword>
<keyword evidence="6 10" id="KW-0812">Transmembrane</keyword>
<organism evidence="11 12">
    <name type="scientific">Desulfobotulus mexicanus</name>
    <dbReference type="NCBI Taxonomy" id="2586642"/>
    <lineage>
        <taxon>Bacteria</taxon>
        <taxon>Pseudomonadati</taxon>
        <taxon>Thermodesulfobacteriota</taxon>
        <taxon>Desulfobacteria</taxon>
        <taxon>Desulfobacterales</taxon>
        <taxon>Desulfobacteraceae</taxon>
        <taxon>Desulfobotulus</taxon>
    </lineage>
</organism>
<evidence type="ECO:0000256" key="10">
    <source>
        <dbReference type="SAM" id="Phobius"/>
    </source>
</evidence>
<dbReference type="GO" id="GO:0015297">
    <property type="term" value="F:antiporter activity"/>
    <property type="evidence" value="ECO:0007669"/>
    <property type="project" value="InterPro"/>
</dbReference>
<dbReference type="NCBIfam" id="TIGR00797">
    <property type="entry name" value="matE"/>
    <property type="match status" value="1"/>
</dbReference>
<reference evidence="11 12" key="1">
    <citation type="submission" date="2019-06" db="EMBL/GenBank/DDBJ databases">
        <title>Desulfobotulus mexicanus sp. nov., a novel sulfate-reducing bacterium isolated from the sediment of an alkaline crater lake in Mexico.</title>
        <authorList>
            <person name="Hirschler-Rea A."/>
        </authorList>
    </citation>
    <scope>NUCLEOTIDE SEQUENCE [LARGE SCALE GENOMIC DNA]</scope>
    <source>
        <strain evidence="11 12">PAR22N</strain>
    </source>
</reference>
<dbReference type="PANTHER" id="PTHR43823">
    <property type="entry name" value="SPORULATION PROTEIN YKVU"/>
    <property type="match status" value="1"/>
</dbReference>
<evidence type="ECO:0000256" key="3">
    <source>
        <dbReference type="ARBA" id="ARBA00022106"/>
    </source>
</evidence>
<evidence type="ECO:0000313" key="12">
    <source>
        <dbReference type="Proteomes" id="UP000321899"/>
    </source>
</evidence>
<feature type="transmembrane region" description="Helical" evidence="10">
    <location>
        <begin position="312"/>
        <end position="340"/>
    </location>
</feature>
<dbReference type="PANTHER" id="PTHR43823:SF3">
    <property type="entry name" value="MULTIDRUG EXPORT PROTEIN MEPA"/>
    <property type="match status" value="1"/>
</dbReference>
<dbReference type="CDD" id="cd13143">
    <property type="entry name" value="MATE_MepA_like"/>
    <property type="match status" value="1"/>
</dbReference>
<dbReference type="GO" id="GO:0042910">
    <property type="term" value="F:xenobiotic transmembrane transporter activity"/>
    <property type="evidence" value="ECO:0007669"/>
    <property type="project" value="InterPro"/>
</dbReference>
<feature type="transmembrane region" description="Helical" evidence="10">
    <location>
        <begin position="411"/>
        <end position="430"/>
    </location>
</feature>
<accession>A0A5Q4VC78</accession>
<protein>
    <recommendedName>
        <fullName evidence="3">Multidrug export protein MepA</fullName>
    </recommendedName>
</protein>
<name>A0A5Q4VC78_9BACT</name>
<dbReference type="GO" id="GO:0046677">
    <property type="term" value="P:response to antibiotic"/>
    <property type="evidence" value="ECO:0007669"/>
    <property type="project" value="UniProtKB-KW"/>
</dbReference>
<feature type="transmembrane region" description="Helical" evidence="10">
    <location>
        <begin position="230"/>
        <end position="252"/>
    </location>
</feature>
<dbReference type="Proteomes" id="UP000321899">
    <property type="component" value="Unassembled WGS sequence"/>
</dbReference>
<dbReference type="OrthoDB" id="9805232at2"/>
<dbReference type="Pfam" id="PF01554">
    <property type="entry name" value="MatE"/>
    <property type="match status" value="2"/>
</dbReference>